<feature type="transmembrane region" description="Helical" evidence="9">
    <location>
        <begin position="46"/>
        <end position="69"/>
    </location>
</feature>
<evidence type="ECO:0000256" key="5">
    <source>
        <dbReference type="ARBA" id="ARBA00023040"/>
    </source>
</evidence>
<dbReference type="InterPro" id="IPR000276">
    <property type="entry name" value="GPCR_Rhodpsn"/>
</dbReference>
<dbReference type="SMART" id="SM01381">
    <property type="entry name" value="7TM_GPCR_Srsx"/>
    <property type="match status" value="1"/>
</dbReference>
<dbReference type="PANTHER" id="PTHR24249">
    <property type="entry name" value="HISTAMINE RECEPTOR-RELATED G-PROTEIN COUPLED RECEPTOR"/>
    <property type="match status" value="1"/>
</dbReference>
<gene>
    <name evidence="11" type="ORF">PMEA_00034876</name>
</gene>
<evidence type="ECO:0000256" key="3">
    <source>
        <dbReference type="ARBA" id="ARBA00022692"/>
    </source>
</evidence>
<dbReference type="PANTHER" id="PTHR24249:SF372">
    <property type="entry name" value="G-PROTEIN COUPLED RECEPTORS FAMILY 1 PROFILE DOMAIN-CONTAINING PROTEIN"/>
    <property type="match status" value="1"/>
</dbReference>
<keyword evidence="5" id="KW-0297">G-protein coupled receptor</keyword>
<feature type="domain" description="G-protein coupled receptors family 1 profile" evidence="10">
    <location>
        <begin position="61"/>
        <end position="318"/>
    </location>
</feature>
<accession>A0AAU9WBK6</accession>
<keyword evidence="2" id="KW-1003">Cell membrane</keyword>
<keyword evidence="12" id="KW-1185">Reference proteome</keyword>
<dbReference type="AlphaFoldDB" id="A0AAU9WBK6"/>
<evidence type="ECO:0000256" key="2">
    <source>
        <dbReference type="ARBA" id="ARBA00022475"/>
    </source>
</evidence>
<keyword evidence="4 9" id="KW-1133">Transmembrane helix</keyword>
<dbReference type="GO" id="GO:0004930">
    <property type="term" value="F:G protein-coupled receptor activity"/>
    <property type="evidence" value="ECO:0007669"/>
    <property type="project" value="UniProtKB-KW"/>
</dbReference>
<dbReference type="CDD" id="cd00637">
    <property type="entry name" value="7tm_classA_rhodopsin-like"/>
    <property type="match status" value="1"/>
</dbReference>
<dbReference type="InterPro" id="IPR050569">
    <property type="entry name" value="TAAR"/>
</dbReference>
<dbReference type="GO" id="GO:0005886">
    <property type="term" value="C:plasma membrane"/>
    <property type="evidence" value="ECO:0007669"/>
    <property type="project" value="UniProtKB-SubCell"/>
</dbReference>
<reference evidence="11 12" key="1">
    <citation type="submission" date="2022-05" db="EMBL/GenBank/DDBJ databases">
        <authorList>
            <consortium name="Genoscope - CEA"/>
            <person name="William W."/>
        </authorList>
    </citation>
    <scope>NUCLEOTIDE SEQUENCE [LARGE SCALE GENOMIC DNA]</scope>
</reference>
<evidence type="ECO:0000256" key="9">
    <source>
        <dbReference type="SAM" id="Phobius"/>
    </source>
</evidence>
<comment type="subcellular location">
    <subcellularLocation>
        <location evidence="1">Cell membrane</location>
        <topology evidence="1">Multi-pass membrane protein</topology>
    </subcellularLocation>
</comment>
<feature type="transmembrane region" description="Helical" evidence="9">
    <location>
        <begin position="297"/>
        <end position="320"/>
    </location>
</feature>
<feature type="transmembrane region" description="Helical" evidence="9">
    <location>
        <begin position="192"/>
        <end position="214"/>
    </location>
</feature>
<comment type="caution">
    <text evidence="11">The sequence shown here is derived from an EMBL/GenBank/DDBJ whole genome shotgun (WGS) entry which is preliminary data.</text>
</comment>
<dbReference type="Gene3D" id="1.20.1070.10">
    <property type="entry name" value="Rhodopsin 7-helix transmembrane proteins"/>
    <property type="match status" value="1"/>
</dbReference>
<dbReference type="Proteomes" id="UP001159428">
    <property type="component" value="Unassembled WGS sequence"/>
</dbReference>
<feature type="transmembrane region" description="Helical" evidence="9">
    <location>
        <begin position="261"/>
        <end position="285"/>
    </location>
</feature>
<evidence type="ECO:0000256" key="1">
    <source>
        <dbReference type="ARBA" id="ARBA00004651"/>
    </source>
</evidence>
<name>A0AAU9WBK6_9CNID</name>
<evidence type="ECO:0000313" key="12">
    <source>
        <dbReference type="Proteomes" id="UP001159428"/>
    </source>
</evidence>
<evidence type="ECO:0000259" key="10">
    <source>
        <dbReference type="PROSITE" id="PS50262"/>
    </source>
</evidence>
<feature type="transmembrane region" description="Helical" evidence="9">
    <location>
        <begin position="163"/>
        <end position="180"/>
    </location>
</feature>
<protein>
    <recommendedName>
        <fullName evidence="10">G-protein coupled receptors family 1 profile domain-containing protein</fullName>
    </recommendedName>
</protein>
<dbReference type="EMBL" id="CALNXJ010000009">
    <property type="protein sequence ID" value="CAH3104763.1"/>
    <property type="molecule type" value="Genomic_DNA"/>
</dbReference>
<proteinExistence type="predicted"/>
<dbReference type="SUPFAM" id="SSF81321">
    <property type="entry name" value="Family A G protein-coupled receptor-like"/>
    <property type="match status" value="1"/>
</dbReference>
<dbReference type="Pfam" id="PF00001">
    <property type="entry name" value="7tm_1"/>
    <property type="match status" value="1"/>
</dbReference>
<keyword evidence="7" id="KW-0675">Receptor</keyword>
<feature type="transmembrane region" description="Helical" evidence="9">
    <location>
        <begin position="81"/>
        <end position="101"/>
    </location>
</feature>
<evidence type="ECO:0000313" key="11">
    <source>
        <dbReference type="EMBL" id="CAH3104763.1"/>
    </source>
</evidence>
<keyword evidence="3 9" id="KW-0812">Transmembrane</keyword>
<keyword evidence="6 9" id="KW-0472">Membrane</keyword>
<feature type="transmembrane region" description="Helical" evidence="9">
    <location>
        <begin position="121"/>
        <end position="142"/>
    </location>
</feature>
<evidence type="ECO:0000256" key="4">
    <source>
        <dbReference type="ARBA" id="ARBA00022989"/>
    </source>
</evidence>
<sequence>MLNNNSSSKNLTESEMSSENQLCSLLIQVQKGNDISYEEFRSVCAFIAFTNALMAVIAILGNSMIISAFYRSESLRTPSNLLLLGLSVCDFLVGSVTQPVFTTEVALVAANSDVACRFKDFYVIFLFSFSFASMLHVCLISVERTFAIIHPFKHHRFLNKNRVATFFLAFWICWTLLTVFTRREHGGGIIGYSRMGFVIFSAVVVFFINIRLWIEARRHSKVISRLLQHSLQMSLQSCSASQETEYAETNIRRKSMRDAKAAKTVLLIIGFMVLCNLPLIATFTARKFYNVRGRVVTLLWFASNTVVLMPAILNPVVYFWRKKEFRVSVRRMFNLHNAVGVQP</sequence>
<organism evidence="11 12">
    <name type="scientific">Pocillopora meandrina</name>
    <dbReference type="NCBI Taxonomy" id="46732"/>
    <lineage>
        <taxon>Eukaryota</taxon>
        <taxon>Metazoa</taxon>
        <taxon>Cnidaria</taxon>
        <taxon>Anthozoa</taxon>
        <taxon>Hexacorallia</taxon>
        <taxon>Scleractinia</taxon>
        <taxon>Astrocoeniina</taxon>
        <taxon>Pocilloporidae</taxon>
        <taxon>Pocillopora</taxon>
    </lineage>
</organism>
<evidence type="ECO:0000256" key="8">
    <source>
        <dbReference type="ARBA" id="ARBA00023224"/>
    </source>
</evidence>
<evidence type="ECO:0000256" key="6">
    <source>
        <dbReference type="ARBA" id="ARBA00023136"/>
    </source>
</evidence>
<dbReference type="InterPro" id="IPR017452">
    <property type="entry name" value="GPCR_Rhodpsn_7TM"/>
</dbReference>
<keyword evidence="8" id="KW-0807">Transducer</keyword>
<dbReference type="PROSITE" id="PS50262">
    <property type="entry name" value="G_PROTEIN_RECEP_F1_2"/>
    <property type="match status" value="1"/>
</dbReference>
<dbReference type="PRINTS" id="PR00237">
    <property type="entry name" value="GPCRRHODOPSN"/>
</dbReference>
<evidence type="ECO:0000256" key="7">
    <source>
        <dbReference type="ARBA" id="ARBA00023170"/>
    </source>
</evidence>